<evidence type="ECO:0000256" key="1">
    <source>
        <dbReference type="ARBA" id="ARBA00004141"/>
    </source>
</evidence>
<reference evidence="8" key="1">
    <citation type="submission" date="2022-10" db="EMBL/GenBank/DDBJ databases">
        <title>Determination and structural analysis of whole genome sequence of Sarocladium strictum F4-1.</title>
        <authorList>
            <person name="Hu L."/>
            <person name="Jiang Y."/>
        </authorList>
    </citation>
    <scope>NUCLEOTIDE SEQUENCE</scope>
    <source>
        <strain evidence="8">F4-1</strain>
    </source>
</reference>
<proteinExistence type="inferred from homology"/>
<dbReference type="AlphaFoldDB" id="A0AA39GCA1"/>
<evidence type="ECO:0000256" key="4">
    <source>
        <dbReference type="ARBA" id="ARBA00023136"/>
    </source>
</evidence>
<feature type="transmembrane region" description="Helical" evidence="6">
    <location>
        <begin position="109"/>
        <end position="127"/>
    </location>
</feature>
<keyword evidence="9" id="KW-1185">Reference proteome</keyword>
<dbReference type="PANTHER" id="PTHR33048">
    <property type="entry name" value="PTH11-LIKE INTEGRAL MEMBRANE PROTEIN (AFU_ORTHOLOGUE AFUA_5G11245)"/>
    <property type="match status" value="1"/>
</dbReference>
<feature type="transmembrane region" description="Helical" evidence="6">
    <location>
        <begin position="134"/>
        <end position="159"/>
    </location>
</feature>
<accession>A0AA39GCA1</accession>
<comment type="subcellular location">
    <subcellularLocation>
        <location evidence="1">Membrane</location>
        <topology evidence="1">Multi-pass membrane protein</topology>
    </subcellularLocation>
</comment>
<dbReference type="InterPro" id="IPR052337">
    <property type="entry name" value="SAT4-like"/>
</dbReference>
<keyword evidence="3 6" id="KW-1133">Transmembrane helix</keyword>
<dbReference type="Proteomes" id="UP001175261">
    <property type="component" value="Unassembled WGS sequence"/>
</dbReference>
<sequence>MAVTAVFHSLALFFVGVRMYTRFIVVKAPKIDDAFMVLATIGALGSGMVMFILQASKGLGRHRQTIPDEDFVKFRLYGWVYSVVCAVVSFSLLKVSITLSLLRLSRARWFTWSLYSLIGDFALLTHADSLLPRSMFLTAVTAPGFITAYTIVALCSFFFHCRPIEGSFNATIKSVCYSRELFIAFSIMNTAFNMFSDVMCATLPIPIIWTLNMKLRTRLYLIGVLSLGYITVGMGGIKAYFQLGARRDPDSQFEQNIQFYGFLQINLGIIVACAPTLRPLLGRALKLSSRDRYYGSYYGNRSGNQRSTRQRMGTFPEDGFEMDDNVTFNKAGQVKTTIHGGATAVYDKNGSRSGSEEVILQGTEPGVILRTTQINVR</sequence>
<dbReference type="PANTHER" id="PTHR33048:SF167">
    <property type="entry name" value="INTEGRAL MEMBRANE PROTEIN"/>
    <property type="match status" value="1"/>
</dbReference>
<feature type="domain" description="Rhodopsin" evidence="7">
    <location>
        <begin position="17"/>
        <end position="124"/>
    </location>
</feature>
<comment type="similarity">
    <text evidence="5">Belongs to the SAT4 family.</text>
</comment>
<keyword evidence="4 6" id="KW-0472">Membrane</keyword>
<organism evidence="8 9">
    <name type="scientific">Sarocladium strictum</name>
    <name type="common">Black bundle disease fungus</name>
    <name type="synonym">Acremonium strictum</name>
    <dbReference type="NCBI Taxonomy" id="5046"/>
    <lineage>
        <taxon>Eukaryota</taxon>
        <taxon>Fungi</taxon>
        <taxon>Dikarya</taxon>
        <taxon>Ascomycota</taxon>
        <taxon>Pezizomycotina</taxon>
        <taxon>Sordariomycetes</taxon>
        <taxon>Hypocreomycetidae</taxon>
        <taxon>Hypocreales</taxon>
        <taxon>Sarocladiaceae</taxon>
        <taxon>Sarocladium</taxon>
    </lineage>
</organism>
<feature type="transmembrane region" description="Helical" evidence="6">
    <location>
        <begin position="76"/>
        <end position="97"/>
    </location>
</feature>
<dbReference type="InterPro" id="IPR049326">
    <property type="entry name" value="Rhodopsin_dom_fungi"/>
</dbReference>
<dbReference type="Pfam" id="PF20684">
    <property type="entry name" value="Fung_rhodopsin"/>
    <property type="match status" value="2"/>
</dbReference>
<protein>
    <recommendedName>
        <fullName evidence="7">Rhodopsin domain-containing protein</fullName>
    </recommendedName>
</protein>
<evidence type="ECO:0000256" key="2">
    <source>
        <dbReference type="ARBA" id="ARBA00022692"/>
    </source>
</evidence>
<keyword evidence="2 6" id="KW-0812">Transmembrane</keyword>
<evidence type="ECO:0000256" key="3">
    <source>
        <dbReference type="ARBA" id="ARBA00022989"/>
    </source>
</evidence>
<gene>
    <name evidence="8" type="ORF">NLU13_8488</name>
</gene>
<feature type="domain" description="Rhodopsin" evidence="7">
    <location>
        <begin position="134"/>
        <end position="282"/>
    </location>
</feature>
<evidence type="ECO:0000313" key="8">
    <source>
        <dbReference type="EMBL" id="KAK0384401.1"/>
    </source>
</evidence>
<evidence type="ECO:0000256" key="6">
    <source>
        <dbReference type="SAM" id="Phobius"/>
    </source>
</evidence>
<evidence type="ECO:0000313" key="9">
    <source>
        <dbReference type="Proteomes" id="UP001175261"/>
    </source>
</evidence>
<dbReference type="GO" id="GO:0016020">
    <property type="term" value="C:membrane"/>
    <property type="evidence" value="ECO:0007669"/>
    <property type="project" value="UniProtKB-SubCell"/>
</dbReference>
<feature type="transmembrane region" description="Helical" evidence="6">
    <location>
        <begin position="261"/>
        <end position="281"/>
    </location>
</feature>
<feature type="transmembrane region" description="Helical" evidence="6">
    <location>
        <begin position="35"/>
        <end position="55"/>
    </location>
</feature>
<comment type="caution">
    <text evidence="8">The sequence shown here is derived from an EMBL/GenBank/DDBJ whole genome shotgun (WGS) entry which is preliminary data.</text>
</comment>
<evidence type="ECO:0000256" key="5">
    <source>
        <dbReference type="ARBA" id="ARBA00038359"/>
    </source>
</evidence>
<evidence type="ECO:0000259" key="7">
    <source>
        <dbReference type="Pfam" id="PF20684"/>
    </source>
</evidence>
<feature type="transmembrane region" description="Helical" evidence="6">
    <location>
        <begin position="219"/>
        <end position="241"/>
    </location>
</feature>
<name>A0AA39GCA1_SARSR</name>
<dbReference type="EMBL" id="JAPDFR010000008">
    <property type="protein sequence ID" value="KAK0384401.1"/>
    <property type="molecule type" value="Genomic_DNA"/>
</dbReference>